<accession>A0A9D1UKL0</accession>
<proteinExistence type="predicted"/>
<dbReference type="Proteomes" id="UP000824190">
    <property type="component" value="Unassembled WGS sequence"/>
</dbReference>
<dbReference type="CDD" id="cd00090">
    <property type="entry name" value="HTH_ARSR"/>
    <property type="match status" value="1"/>
</dbReference>
<reference evidence="1" key="2">
    <citation type="submission" date="2021-04" db="EMBL/GenBank/DDBJ databases">
        <authorList>
            <person name="Gilroy R."/>
        </authorList>
    </citation>
    <scope>NUCLEOTIDE SEQUENCE</scope>
    <source>
        <strain evidence="1">CHK32-1732</strain>
    </source>
</reference>
<comment type="caution">
    <text evidence="1">The sequence shown here is derived from an EMBL/GenBank/DDBJ whole genome shotgun (WGS) entry which is preliminary data.</text>
</comment>
<reference evidence="1" key="1">
    <citation type="journal article" date="2021" name="PeerJ">
        <title>Extensive microbial diversity within the chicken gut microbiome revealed by metagenomics and culture.</title>
        <authorList>
            <person name="Gilroy R."/>
            <person name="Ravi A."/>
            <person name="Getino M."/>
            <person name="Pursley I."/>
            <person name="Horton D.L."/>
            <person name="Alikhan N.F."/>
            <person name="Baker D."/>
            <person name="Gharbi K."/>
            <person name="Hall N."/>
            <person name="Watson M."/>
            <person name="Adriaenssens E.M."/>
            <person name="Foster-Nyarko E."/>
            <person name="Jarju S."/>
            <person name="Secka A."/>
            <person name="Antonio M."/>
            <person name="Oren A."/>
            <person name="Chaudhuri R.R."/>
            <person name="La Ragione R."/>
            <person name="Hildebrand F."/>
            <person name="Pallen M.J."/>
        </authorList>
    </citation>
    <scope>NUCLEOTIDE SEQUENCE</scope>
    <source>
        <strain evidence="1">CHK32-1732</strain>
    </source>
</reference>
<evidence type="ECO:0000313" key="1">
    <source>
        <dbReference type="EMBL" id="HIW90061.1"/>
    </source>
</evidence>
<protein>
    <submittedName>
        <fullName evidence="1">Transcriptional regulator</fullName>
    </submittedName>
</protein>
<dbReference type="InterPro" id="IPR050313">
    <property type="entry name" value="Carb_Metab_HTH_regulators"/>
</dbReference>
<organism evidence="1 2">
    <name type="scientific">Candidatus Corynebacterium avicola</name>
    <dbReference type="NCBI Taxonomy" id="2838527"/>
    <lineage>
        <taxon>Bacteria</taxon>
        <taxon>Bacillati</taxon>
        <taxon>Actinomycetota</taxon>
        <taxon>Actinomycetes</taxon>
        <taxon>Mycobacteriales</taxon>
        <taxon>Corynebacteriaceae</taxon>
        <taxon>Corynebacterium</taxon>
    </lineage>
</organism>
<dbReference type="PANTHER" id="PTHR30363">
    <property type="entry name" value="HTH-TYPE TRANSCRIPTIONAL REGULATOR SRLR-RELATED"/>
    <property type="match status" value="1"/>
</dbReference>
<evidence type="ECO:0000313" key="2">
    <source>
        <dbReference type="Proteomes" id="UP000824190"/>
    </source>
</evidence>
<dbReference type="EMBL" id="DXGC01000002">
    <property type="protein sequence ID" value="HIW90061.1"/>
    <property type="molecule type" value="Genomic_DNA"/>
</dbReference>
<dbReference type="SUPFAM" id="SSF46785">
    <property type="entry name" value="Winged helix' DNA-binding domain"/>
    <property type="match status" value="1"/>
</dbReference>
<dbReference type="InterPro" id="IPR011991">
    <property type="entry name" value="ArsR-like_HTH"/>
</dbReference>
<name>A0A9D1UKL0_9CORY</name>
<dbReference type="InterPro" id="IPR036390">
    <property type="entry name" value="WH_DNA-bd_sf"/>
</dbReference>
<dbReference type="AlphaFoldDB" id="A0A9D1UKL0"/>
<dbReference type="InterPro" id="IPR036388">
    <property type="entry name" value="WH-like_DNA-bd_sf"/>
</dbReference>
<sequence length="233" mass="24884">MTERDTRREVLDQILRNGPISASEISDALGISTAGVRRHLDNIVEDGFAETVEAPRTAASGGRGRGRPAKLFRLTDAGRGRFGHDYDTLALLALRALRDAGGDAAVSHFADERMSDLFGGLTEAASSDSAQDATTDSSDEVVDRAERIAEALTERGYAATVNDAATGIQICRHHCPIQDVAHEFPELCAAEHRVVTELLGRHTQPLATIADGNGICTTHIPLTTINPSTTKES</sequence>
<dbReference type="Gene3D" id="1.10.10.10">
    <property type="entry name" value="Winged helix-like DNA-binding domain superfamily/Winged helix DNA-binding domain"/>
    <property type="match status" value="1"/>
</dbReference>
<dbReference type="PANTHER" id="PTHR30363:SF28">
    <property type="entry name" value="TRANSCRIPTIONAL REGULATORY PROTEIN-RELATED"/>
    <property type="match status" value="1"/>
</dbReference>
<gene>
    <name evidence="1" type="ORF">H9870_00095</name>
</gene>
<dbReference type="Pfam" id="PF13412">
    <property type="entry name" value="HTH_24"/>
    <property type="match status" value="1"/>
</dbReference>